<keyword evidence="1" id="KW-0472">Membrane</keyword>
<feature type="transmembrane region" description="Helical" evidence="1">
    <location>
        <begin position="39"/>
        <end position="59"/>
    </location>
</feature>
<name>A0A0G0I231_9BACT</name>
<reference evidence="2 3" key="1">
    <citation type="journal article" date="2015" name="Nature">
        <title>rRNA introns, odd ribosomes, and small enigmatic genomes across a large radiation of phyla.</title>
        <authorList>
            <person name="Brown C.T."/>
            <person name="Hug L.A."/>
            <person name="Thomas B.C."/>
            <person name="Sharon I."/>
            <person name="Castelle C.J."/>
            <person name="Singh A."/>
            <person name="Wilkins M.J."/>
            <person name="Williams K.H."/>
            <person name="Banfield J.F."/>
        </authorList>
    </citation>
    <scope>NUCLEOTIDE SEQUENCE [LARGE SCALE GENOMIC DNA]</scope>
</reference>
<proteinExistence type="predicted"/>
<organism evidence="2 3">
    <name type="scientific">Candidatus Woesebacteria bacterium GW2011_GWD1_38_10</name>
    <dbReference type="NCBI Taxonomy" id="1618592"/>
    <lineage>
        <taxon>Bacteria</taxon>
        <taxon>Candidatus Woeseibacteriota</taxon>
    </lineage>
</organism>
<feature type="transmembrane region" description="Helical" evidence="1">
    <location>
        <begin position="7"/>
        <end position="24"/>
    </location>
</feature>
<comment type="caution">
    <text evidence="2">The sequence shown here is derived from an EMBL/GenBank/DDBJ whole genome shotgun (WGS) entry which is preliminary data.</text>
</comment>
<dbReference type="AlphaFoldDB" id="A0A0G0I231"/>
<accession>A0A0G0I231</accession>
<evidence type="ECO:0000256" key="1">
    <source>
        <dbReference type="SAM" id="Phobius"/>
    </source>
</evidence>
<keyword evidence="1" id="KW-1133">Transmembrane helix</keyword>
<gene>
    <name evidence="2" type="ORF">US67_C0027G0009</name>
</gene>
<protein>
    <submittedName>
        <fullName evidence="2">Uncharacterized protein</fullName>
    </submittedName>
</protein>
<feature type="transmembrane region" description="Helical" evidence="1">
    <location>
        <begin position="126"/>
        <end position="147"/>
    </location>
</feature>
<evidence type="ECO:0000313" key="3">
    <source>
        <dbReference type="Proteomes" id="UP000034366"/>
    </source>
</evidence>
<evidence type="ECO:0000313" key="2">
    <source>
        <dbReference type="EMBL" id="KKQ48607.1"/>
    </source>
</evidence>
<feature type="transmembrane region" description="Helical" evidence="1">
    <location>
        <begin position="66"/>
        <end position="84"/>
    </location>
</feature>
<dbReference type="EMBL" id="LBTW01000027">
    <property type="protein sequence ID" value="KKQ48607.1"/>
    <property type="molecule type" value="Genomic_DNA"/>
</dbReference>
<dbReference type="Proteomes" id="UP000034366">
    <property type="component" value="Unassembled WGS sequence"/>
</dbReference>
<sequence length="150" mass="18111">MENWQKIVIFLYFFLNVITVIRGYRECKDRKNAFGESPLLFFLGMFVWGDAVIFGLFWASISLVTFFLNDWILFLLIISLFWLVRSLGETNYWINQQFSTIVRNPPEKLRFYTFFKNDSVWFVYQIIWQCVTVVSAIFTIYLLDIWLKSF</sequence>
<keyword evidence="1" id="KW-0812">Transmembrane</keyword>